<evidence type="ECO:0000313" key="4">
    <source>
        <dbReference type="Proteomes" id="UP000199400"/>
    </source>
</evidence>
<dbReference type="Proteomes" id="UP000199400">
    <property type="component" value="Unassembled WGS sequence"/>
</dbReference>
<keyword evidence="4" id="KW-1185">Reference proteome</keyword>
<dbReference type="RefSeq" id="WP_096328934.1">
    <property type="nucleotide sequence ID" value="NZ_FOMX01000007.1"/>
</dbReference>
<protein>
    <submittedName>
        <fullName evidence="3">Glycosyltransferase involved in cell wall bisynthesis</fullName>
    </submittedName>
</protein>
<dbReference type="InterPro" id="IPR001296">
    <property type="entry name" value="Glyco_trans_1"/>
</dbReference>
<dbReference type="OrthoDB" id="9790710at2"/>
<dbReference type="EMBL" id="FOMX01000007">
    <property type="protein sequence ID" value="SFE01659.1"/>
    <property type="molecule type" value="Genomic_DNA"/>
</dbReference>
<evidence type="ECO:0000259" key="2">
    <source>
        <dbReference type="Pfam" id="PF13439"/>
    </source>
</evidence>
<feature type="domain" description="Glycosyl transferase family 1" evidence="1">
    <location>
        <begin position="232"/>
        <end position="390"/>
    </location>
</feature>
<dbReference type="STRING" id="54.SAMN02745121_02695"/>
<sequence length="468" mass="51751">MTSTEASTRATPPPWLRRIAILNDYARVPYANGSSFASQMLRREFAARGQEVTVIGPNDPHARPEQLPPRRILLPSLPLRNHPGVYMPFPSARSFRAAAAQQFDFVLSQSNHDLCDLGVWLRFKHDVPLLCVNTLHLPSVYGVVLSERMRQNRTINGLFQDRLMPWLERHSAEVYNLGDGLIVLAEGLVDYWRERGVTVPIHVIPRAVAPHIFDAPAGADPFPAAAAAGQRLLVVCRHSREKGIERLLRLFARHVAPACPQASLTLVGDGPDHDDFRALAERLGLGGRAHFIGEVPVTEVPNYYRHADLFVYTSLSETYGQVVSEAMWCGLAAVAFADGMGVSQQIRDGRDGFLVEPGPDTDAADAEFGARVVSLLRDEAALKNMSEEAARYARDRADPERSIARYYAAFEAAREHCRSTAAERRTRGLNTPRLISRWLAVHGAVVGLSALRPPALLNRNGGEQPTWS</sequence>
<evidence type="ECO:0000259" key="1">
    <source>
        <dbReference type="Pfam" id="PF00534"/>
    </source>
</evidence>
<dbReference type="PANTHER" id="PTHR45947:SF3">
    <property type="entry name" value="SULFOQUINOVOSYL TRANSFERASE SQD2"/>
    <property type="match status" value="1"/>
</dbReference>
<name>A0A1I1X2U7_9BACT</name>
<dbReference type="SUPFAM" id="SSF53756">
    <property type="entry name" value="UDP-Glycosyltransferase/glycogen phosphorylase"/>
    <property type="match status" value="1"/>
</dbReference>
<dbReference type="Pfam" id="PF13439">
    <property type="entry name" value="Glyco_transf_4"/>
    <property type="match status" value="1"/>
</dbReference>
<dbReference type="Gene3D" id="3.40.50.2000">
    <property type="entry name" value="Glycogen Phosphorylase B"/>
    <property type="match status" value="2"/>
</dbReference>
<organism evidence="3 4">
    <name type="scientific">Nannocystis exedens</name>
    <dbReference type="NCBI Taxonomy" id="54"/>
    <lineage>
        <taxon>Bacteria</taxon>
        <taxon>Pseudomonadati</taxon>
        <taxon>Myxococcota</taxon>
        <taxon>Polyangia</taxon>
        <taxon>Nannocystales</taxon>
        <taxon>Nannocystaceae</taxon>
        <taxon>Nannocystis</taxon>
    </lineage>
</organism>
<accession>A0A1I1X2U7</accession>
<proteinExistence type="predicted"/>
<dbReference type="InterPro" id="IPR028098">
    <property type="entry name" value="Glyco_trans_4-like_N"/>
</dbReference>
<gene>
    <name evidence="3" type="ORF">SAMN02745121_02695</name>
</gene>
<reference evidence="4" key="1">
    <citation type="submission" date="2016-10" db="EMBL/GenBank/DDBJ databases">
        <authorList>
            <person name="Varghese N."/>
            <person name="Submissions S."/>
        </authorList>
    </citation>
    <scope>NUCLEOTIDE SEQUENCE [LARGE SCALE GENOMIC DNA]</scope>
    <source>
        <strain evidence="4">ATCC 25963</strain>
    </source>
</reference>
<keyword evidence="3" id="KW-0808">Transferase</keyword>
<dbReference type="PANTHER" id="PTHR45947">
    <property type="entry name" value="SULFOQUINOVOSYL TRANSFERASE SQD2"/>
    <property type="match status" value="1"/>
</dbReference>
<dbReference type="AlphaFoldDB" id="A0A1I1X2U7"/>
<dbReference type="Pfam" id="PF00534">
    <property type="entry name" value="Glycos_transf_1"/>
    <property type="match status" value="1"/>
</dbReference>
<evidence type="ECO:0000313" key="3">
    <source>
        <dbReference type="EMBL" id="SFE01659.1"/>
    </source>
</evidence>
<dbReference type="GO" id="GO:0016757">
    <property type="term" value="F:glycosyltransferase activity"/>
    <property type="evidence" value="ECO:0007669"/>
    <property type="project" value="InterPro"/>
</dbReference>
<feature type="domain" description="Glycosyltransferase subfamily 4-like N-terminal" evidence="2">
    <location>
        <begin position="39"/>
        <end position="209"/>
    </location>
</feature>
<dbReference type="InterPro" id="IPR050194">
    <property type="entry name" value="Glycosyltransferase_grp1"/>
</dbReference>